<dbReference type="OrthoDB" id="770607at2"/>
<dbReference type="AlphaFoldDB" id="H8KUY6"/>
<dbReference type="eggNOG" id="ENOG5030JES">
    <property type="taxonomic scope" value="Bacteria"/>
</dbReference>
<dbReference type="HOGENOM" id="CLU_625418_0_0_10"/>
<dbReference type="RefSeq" id="WP_014680913.1">
    <property type="nucleotide sequence ID" value="NC_017770.1"/>
</dbReference>
<evidence type="ECO:0000313" key="2">
    <source>
        <dbReference type="EMBL" id="AFD07686.1"/>
    </source>
</evidence>
<evidence type="ECO:0000313" key="3">
    <source>
        <dbReference type="Proteomes" id="UP000007590"/>
    </source>
</evidence>
<name>H8KUY6_SOLCM</name>
<feature type="domain" description="ZU5" evidence="1">
    <location>
        <begin position="53"/>
        <end position="179"/>
    </location>
</feature>
<dbReference type="PROSITE" id="PS51257">
    <property type="entry name" value="PROKAR_LIPOPROTEIN"/>
    <property type="match status" value="1"/>
</dbReference>
<keyword evidence="3" id="KW-1185">Reference proteome</keyword>
<protein>
    <recommendedName>
        <fullName evidence="1">ZU5 domain-containing protein</fullName>
    </recommendedName>
</protein>
<dbReference type="EMBL" id="CP003349">
    <property type="protein sequence ID" value="AFD07686.1"/>
    <property type="molecule type" value="Genomic_DNA"/>
</dbReference>
<evidence type="ECO:0000259" key="1">
    <source>
        <dbReference type="PROSITE" id="PS51145"/>
    </source>
</evidence>
<dbReference type="STRING" id="929556.Solca_2652"/>
<gene>
    <name evidence="2" type="ordered locus">Solca_2652</name>
</gene>
<dbReference type="Proteomes" id="UP000007590">
    <property type="component" value="Chromosome"/>
</dbReference>
<dbReference type="Gene3D" id="2.60.220.30">
    <property type="match status" value="1"/>
</dbReference>
<sequence>MKKITTKGKSIYIIIILIAISLSSCKKPIDSEIEKPEDNSGAVSKPVGRSKGETYFEAVGPEGGVIKSPDGRIEITIPQGALTTLTEIGIEPIENTNPGGIGNGFRLTPHGQQFKKSVTVSFSYNGSESRISSEKAIQLAYQDEKGVWRCAGDVTQDAVNKKVSIKTTHFSDWSFIATMELTPSISTVALGEKVNLKAIKYIFPDTEDGLVPLGYPETGMGEPDKLDSKYIVKWTLSGPGSLTSNGNEAVYTAPTTKPANKTATVTVEINVNGKQVLLIGTIYIIEGALQLSFDDGPWTTYPAMAAKMEENKYSIGNIMLSTDQPQISVLFSSSAAKVNNTFFWDMLTGGDEATVFEYFEPGREHVYASVYQKAEHETIDSPGILTVKEETIDGKKFLTGMFVIARAGYFEISIDGDQLKTSKIVGAFKVPLSTVNIP</sequence>
<reference evidence="2" key="1">
    <citation type="submission" date="2012-02" db="EMBL/GenBank/DDBJ databases">
        <title>The complete genome of Solitalea canadensis DSM 3403.</title>
        <authorList>
            <consortium name="US DOE Joint Genome Institute (JGI-PGF)"/>
            <person name="Lucas S."/>
            <person name="Copeland A."/>
            <person name="Lapidus A."/>
            <person name="Glavina del Rio T."/>
            <person name="Dalin E."/>
            <person name="Tice H."/>
            <person name="Bruce D."/>
            <person name="Goodwin L."/>
            <person name="Pitluck S."/>
            <person name="Peters L."/>
            <person name="Ovchinnikova G."/>
            <person name="Lu M."/>
            <person name="Kyrpides N."/>
            <person name="Mavromatis K."/>
            <person name="Ivanova N."/>
            <person name="Brettin T."/>
            <person name="Detter J.C."/>
            <person name="Han C."/>
            <person name="Larimer F."/>
            <person name="Land M."/>
            <person name="Hauser L."/>
            <person name="Markowitz V."/>
            <person name="Cheng J.-F."/>
            <person name="Hugenholtz P."/>
            <person name="Woyke T."/>
            <person name="Wu D."/>
            <person name="Spring S."/>
            <person name="Schroeder M."/>
            <person name="Kopitz M."/>
            <person name="Brambilla E."/>
            <person name="Klenk H.-P."/>
            <person name="Eisen J.A."/>
        </authorList>
    </citation>
    <scope>NUCLEOTIDE SEQUENCE</scope>
    <source>
        <strain evidence="2">DSM 3403</strain>
    </source>
</reference>
<accession>H8KUY6</accession>
<dbReference type="InterPro" id="IPR000906">
    <property type="entry name" value="ZU5_dom"/>
</dbReference>
<organism evidence="2 3">
    <name type="scientific">Solitalea canadensis (strain ATCC 29591 / DSM 3403 / JCM 21819 / LMG 8368 / NBRC 15130 / NCIMB 12057 / USAM 9D)</name>
    <name type="common">Flexibacter canadensis</name>
    <dbReference type="NCBI Taxonomy" id="929556"/>
    <lineage>
        <taxon>Bacteria</taxon>
        <taxon>Pseudomonadati</taxon>
        <taxon>Bacteroidota</taxon>
        <taxon>Sphingobacteriia</taxon>
        <taxon>Sphingobacteriales</taxon>
        <taxon>Sphingobacteriaceae</taxon>
        <taxon>Solitalea</taxon>
    </lineage>
</organism>
<proteinExistence type="predicted"/>
<dbReference type="KEGG" id="scn:Solca_2652"/>
<dbReference type="PROSITE" id="PS51145">
    <property type="entry name" value="ZU5"/>
    <property type="match status" value="1"/>
</dbReference>